<dbReference type="SUPFAM" id="SSF51735">
    <property type="entry name" value="NAD(P)-binding Rossmann-fold domains"/>
    <property type="match status" value="1"/>
</dbReference>
<dbReference type="SUPFAM" id="SSF81324">
    <property type="entry name" value="Voltage-gated potassium channels"/>
    <property type="match status" value="1"/>
</dbReference>
<dbReference type="Gene3D" id="3.40.50.720">
    <property type="entry name" value="NAD(P)-binding Rossmann-like Domain"/>
    <property type="match status" value="1"/>
</dbReference>
<sequence>MNVVKLLKTTLFYLNQQLFRLTWLSIVVLLCALYFGSWFLMELSGEKGLTQPGVWFYYFVTTATTIGYGDLSPQTTGGRMVAAFFMMPGAVVVFAAFLGKMSTKFVDLWRKGMQGKGDFSMFDDHIVILGWHPEHTPQMVNLIYGDTRRIARKVVLCATDEIENPFPDSVHFVRGENLHSEDLLKRSGIREASRIIIYRGNDDKTLASCLTVVATGTKAHIVAWFDTLGMADLLKSHCPQVECHSDISMEMLVRSAQDPGSSRIQEQLLSTLQGPTQFSIVVPEGFGAVSFSRLMNFFKTEYEAMILGVAEKITGDNLRLNPDSNYQVRDKHVIYYMASERIHTQDVNWEQCQ</sequence>
<dbReference type="InterPro" id="IPR050721">
    <property type="entry name" value="Trk_Ktr_HKT_K-transport"/>
</dbReference>
<evidence type="ECO:0000256" key="5">
    <source>
        <dbReference type="ARBA" id="ARBA00023065"/>
    </source>
</evidence>
<evidence type="ECO:0000256" key="4">
    <source>
        <dbReference type="ARBA" id="ARBA00022989"/>
    </source>
</evidence>
<evidence type="ECO:0000256" key="6">
    <source>
        <dbReference type="ARBA" id="ARBA00023136"/>
    </source>
</evidence>
<feature type="transmembrane region" description="Helical" evidence="8">
    <location>
        <begin position="81"/>
        <end position="101"/>
    </location>
</feature>
<gene>
    <name evidence="10" type="ORF">V5J35_004446</name>
</gene>
<feature type="domain" description="Potassium channel" evidence="9">
    <location>
        <begin position="30"/>
        <end position="103"/>
    </location>
</feature>
<dbReference type="InterPro" id="IPR036291">
    <property type="entry name" value="NAD(P)-bd_dom_sf"/>
</dbReference>
<evidence type="ECO:0000256" key="1">
    <source>
        <dbReference type="ARBA" id="ARBA00004141"/>
    </source>
</evidence>
<keyword evidence="7 10" id="KW-0407">Ion channel</keyword>
<keyword evidence="3 8" id="KW-0812">Transmembrane</keyword>
<protein>
    <submittedName>
        <fullName evidence="10">Voltage-gated potassium channel</fullName>
    </submittedName>
</protein>
<comment type="caution">
    <text evidence="10">The sequence shown here is derived from an EMBL/GenBank/DDBJ whole genome shotgun (WGS) entry which is preliminary data.</text>
</comment>
<feature type="transmembrane region" description="Helical" evidence="8">
    <location>
        <begin position="53"/>
        <end position="69"/>
    </location>
</feature>
<name>A0ABV2SQ66_9GAMM</name>
<reference evidence="10 11" key="1">
    <citation type="submission" date="2024-06" db="EMBL/GenBank/DDBJ databases">
        <title>Genomic Encyclopedia of Type Strains, Phase V (KMG-V): Genome sequencing to study the core and pangenomes of soil and plant-associated prokaryotes.</title>
        <authorList>
            <person name="Whitman W."/>
        </authorList>
    </citation>
    <scope>NUCLEOTIDE SEQUENCE [LARGE SCALE GENOMIC DNA]</scope>
    <source>
        <strain evidence="10 11">NE40</strain>
    </source>
</reference>
<feature type="transmembrane region" description="Helical" evidence="8">
    <location>
        <begin position="20"/>
        <end position="41"/>
    </location>
</feature>
<dbReference type="InterPro" id="IPR013099">
    <property type="entry name" value="K_chnl_dom"/>
</dbReference>
<dbReference type="InterPro" id="IPR003280">
    <property type="entry name" value="2pore_dom_K_chnl"/>
</dbReference>
<evidence type="ECO:0000256" key="7">
    <source>
        <dbReference type="ARBA" id="ARBA00023303"/>
    </source>
</evidence>
<dbReference type="PANTHER" id="PTHR43833">
    <property type="entry name" value="POTASSIUM CHANNEL PROTEIN 2-RELATED-RELATED"/>
    <property type="match status" value="1"/>
</dbReference>
<dbReference type="EMBL" id="JBEWTB010000002">
    <property type="protein sequence ID" value="MET4759254.1"/>
    <property type="molecule type" value="Genomic_DNA"/>
</dbReference>
<keyword evidence="6 8" id="KW-0472">Membrane</keyword>
<keyword evidence="4 8" id="KW-1133">Transmembrane helix</keyword>
<evidence type="ECO:0000313" key="11">
    <source>
        <dbReference type="Proteomes" id="UP001549366"/>
    </source>
</evidence>
<comment type="subcellular location">
    <subcellularLocation>
        <location evidence="1">Membrane</location>
        <topology evidence="1">Multi-pass membrane protein</topology>
    </subcellularLocation>
</comment>
<organism evidence="10 11">
    <name type="scientific">Endozoicomonas lisbonensis</name>
    <dbReference type="NCBI Taxonomy" id="3120522"/>
    <lineage>
        <taxon>Bacteria</taxon>
        <taxon>Pseudomonadati</taxon>
        <taxon>Pseudomonadota</taxon>
        <taxon>Gammaproteobacteria</taxon>
        <taxon>Oceanospirillales</taxon>
        <taxon>Endozoicomonadaceae</taxon>
        <taxon>Endozoicomonas</taxon>
    </lineage>
</organism>
<evidence type="ECO:0000313" key="10">
    <source>
        <dbReference type="EMBL" id="MET4759254.1"/>
    </source>
</evidence>
<evidence type="ECO:0000259" key="9">
    <source>
        <dbReference type="Pfam" id="PF07885"/>
    </source>
</evidence>
<evidence type="ECO:0000256" key="2">
    <source>
        <dbReference type="ARBA" id="ARBA00022448"/>
    </source>
</evidence>
<keyword evidence="5" id="KW-0406">Ion transport</keyword>
<dbReference type="Proteomes" id="UP001549366">
    <property type="component" value="Unassembled WGS sequence"/>
</dbReference>
<accession>A0ABV2SQ66</accession>
<keyword evidence="11" id="KW-1185">Reference proteome</keyword>
<evidence type="ECO:0000256" key="3">
    <source>
        <dbReference type="ARBA" id="ARBA00022692"/>
    </source>
</evidence>
<dbReference type="GO" id="GO:0034220">
    <property type="term" value="P:monoatomic ion transmembrane transport"/>
    <property type="evidence" value="ECO:0007669"/>
    <property type="project" value="UniProtKB-KW"/>
</dbReference>
<dbReference type="Gene3D" id="1.10.287.70">
    <property type="match status" value="1"/>
</dbReference>
<dbReference type="PRINTS" id="PR01333">
    <property type="entry name" value="2POREKCHANEL"/>
</dbReference>
<dbReference type="Pfam" id="PF07885">
    <property type="entry name" value="Ion_trans_2"/>
    <property type="match status" value="1"/>
</dbReference>
<dbReference type="PANTHER" id="PTHR43833:SF9">
    <property type="entry name" value="POTASSIUM CHANNEL PROTEIN YUGO-RELATED"/>
    <property type="match status" value="1"/>
</dbReference>
<evidence type="ECO:0000256" key="8">
    <source>
        <dbReference type="SAM" id="Phobius"/>
    </source>
</evidence>
<proteinExistence type="predicted"/>
<keyword evidence="2" id="KW-0813">Transport</keyword>